<accession>A0A3A9AL69</accession>
<dbReference type="RefSeq" id="WP_120472357.1">
    <property type="nucleotide sequence ID" value="NZ_RAYQ01000048.1"/>
</dbReference>
<dbReference type="Gene3D" id="2.60.120.380">
    <property type="match status" value="1"/>
</dbReference>
<evidence type="ECO:0000313" key="2">
    <source>
        <dbReference type="Proteomes" id="UP000280696"/>
    </source>
</evidence>
<keyword evidence="2" id="KW-1185">Reference proteome</keyword>
<name>A0A3A9AL69_9FIRM</name>
<gene>
    <name evidence="1" type="ORF">D7V94_21665</name>
</gene>
<dbReference type="EMBL" id="RAYQ01000048">
    <property type="protein sequence ID" value="RKI87055.1"/>
    <property type="molecule type" value="Genomic_DNA"/>
</dbReference>
<proteinExistence type="predicted"/>
<reference evidence="1 2" key="1">
    <citation type="submission" date="2018-09" db="EMBL/GenBank/DDBJ databases">
        <title>Murine metabolic-syndrome-specific gut microbial biobank.</title>
        <authorList>
            <person name="Liu C."/>
        </authorList>
    </citation>
    <scope>NUCLEOTIDE SEQUENCE [LARGE SCALE GENOMIC DNA]</scope>
    <source>
        <strain evidence="1 2">0.1xD8-82</strain>
    </source>
</reference>
<organism evidence="1 2">
    <name type="scientific">Parablautia intestinalis</name>
    <dbReference type="NCBI Taxonomy" id="2320100"/>
    <lineage>
        <taxon>Bacteria</taxon>
        <taxon>Bacillati</taxon>
        <taxon>Bacillota</taxon>
        <taxon>Clostridia</taxon>
        <taxon>Lachnospirales</taxon>
        <taxon>Lachnospiraceae</taxon>
        <taxon>Parablautia</taxon>
    </lineage>
</organism>
<sequence length="514" mass="58805">MGVNLVNDAGSAWGAAFRDKPIYLMTIKESRAFFEGKMRKNMVLQEDTCTLSSNNTYRRQHTTYEVSDKDKGSAFLDLNFLIKDETSSLKGNLSDDKDVDFYNFSIPFMNFQRNYFGVEAYIDMPEGCDYDLTLYDEYGNQVGKAEWDGEGRKKLTVPNWDINTNKYCLKVENGNGEEVSPDDYYKISFHVSENKEHEKTDAVREAYGNLHNAYSRKDENWREYLDQYNAVLRETEQNYLKELEQLHQKQFDSLPEEKKYKDGRTVDELLQDMAEGKGLNDAELEYVKIFANLKDMEKAQQKAELKNSFSDDFIKDLEGMGISRKDIEGMRVRIGSSGDVSVDGIGDETMREQVQKLIDEKYGDRMYQYYIGIADSVGGLSSITYRYATDIQEVRRYLKGVTGEDISLENLYLTPDGKIGGLPDKAADLINKTKDNAKIERMKDALVDIIGKIRISGDLGIPDFTSQFRFSNGTFSVADSGFTVDMDALDGRFTPQSSGNMYSDMYKYQFKTVL</sequence>
<protein>
    <submittedName>
        <fullName evidence="1">Uncharacterized protein</fullName>
    </submittedName>
</protein>
<dbReference type="Proteomes" id="UP000280696">
    <property type="component" value="Unassembled WGS sequence"/>
</dbReference>
<dbReference type="OrthoDB" id="2019089at2"/>
<evidence type="ECO:0000313" key="1">
    <source>
        <dbReference type="EMBL" id="RKI87055.1"/>
    </source>
</evidence>
<dbReference type="AlphaFoldDB" id="A0A3A9AL69"/>
<comment type="caution">
    <text evidence="1">The sequence shown here is derived from an EMBL/GenBank/DDBJ whole genome shotgun (WGS) entry which is preliminary data.</text>
</comment>